<dbReference type="EMBL" id="CP031320">
    <property type="protein sequence ID" value="AXK33156.1"/>
    <property type="molecule type" value="Genomic_DNA"/>
</dbReference>
<protein>
    <submittedName>
        <fullName evidence="1">Uncharacterized protein</fullName>
    </submittedName>
</protein>
<proteinExistence type="predicted"/>
<evidence type="ECO:0000313" key="2">
    <source>
        <dbReference type="Proteomes" id="UP000254425"/>
    </source>
</evidence>
<gene>
    <name evidence="1" type="ORF">DVA86_11360</name>
</gene>
<organism evidence="1 2">
    <name type="scientific">Streptomyces armeniacus</name>
    <dbReference type="NCBI Taxonomy" id="83291"/>
    <lineage>
        <taxon>Bacteria</taxon>
        <taxon>Bacillati</taxon>
        <taxon>Actinomycetota</taxon>
        <taxon>Actinomycetes</taxon>
        <taxon>Kitasatosporales</taxon>
        <taxon>Streptomycetaceae</taxon>
        <taxon>Streptomyces</taxon>
    </lineage>
</organism>
<dbReference type="RefSeq" id="WP_208877825.1">
    <property type="nucleotide sequence ID" value="NZ_CP031320.1"/>
</dbReference>
<evidence type="ECO:0000313" key="1">
    <source>
        <dbReference type="EMBL" id="AXK33156.1"/>
    </source>
</evidence>
<name>A0A345XNE0_9ACTN</name>
<reference evidence="1 2" key="1">
    <citation type="submission" date="2018-07" db="EMBL/GenBank/DDBJ databases">
        <title>Draft genome of the type strain Streptomyces armeniacus ATCC 15676.</title>
        <authorList>
            <person name="Labana P."/>
            <person name="Gosse J.T."/>
            <person name="Boddy C.N."/>
        </authorList>
    </citation>
    <scope>NUCLEOTIDE SEQUENCE [LARGE SCALE GENOMIC DNA]</scope>
    <source>
        <strain evidence="1 2">ATCC 15676</strain>
    </source>
</reference>
<keyword evidence="2" id="KW-1185">Reference proteome</keyword>
<accession>A0A345XNE0</accession>
<sequence length="756" mass="82794">MPLTYHDVIHTDLSSLTEAAKAWRAMGTKLGELRTNYRDHVRGLTENGSWRGVSATMFSASSDVTYHEFFGAKKQATAIGNLLDDAHTQLSKLKKGVEKVRDEAIAAGMKVSADGVCNFDYDKATEGEATAARHDPGLAETENSWTKAIADAVRKVSDADHGIKLALQNVTKDSDGKGESRGFNSKAMGDVEKYEGRRGAELGTKLNSGEDLSPKEMTEFRRLMRDNSDNTSYSRTLLNTLGADGTIKLTNRLNDRAYYDDTDKKKQYLGLEKQLAMSLKTATMVKGRDQAADKAFTARWLRELRKAGVKEYDLEVVNDQRVTVSDQKARGYQSLITLMRQGSGYDEAFVHQLADDIRDAETGDPDIWDLDGTYSGGANEDGTSRSGNGWFANDPLDGVLGIMSKDPGAATSYFDTPGSNLGSERLHYLQAERDWDHINQYRIDSDGVAIPRGSDTQDADNRTGFGAALEAAMTGNTPGADAPAKFTEHSHAETRVFENVVKSYAEITKVDPGAMPDNIRQNMANAIAYYPSDVHEILGRDFDFAESDMSTGSNNVSGVNEATMTRFIRAASEDGGAFRTIHDSQVAYTAHQIQALDRGDFTDVTDKAVSAVREGGRTMGTLDHIRADALGDQRDDQVSQNNWNKTYKYHTFGVPLTMVPGAGDTFQRLLDIGAGQEAENLNNDVADKTKEQLITEYEERGYPRLREMIHEQARATGISDSEIMATGRGVGDLRGEANSWYNNGMGNARGSTGETS</sequence>
<dbReference type="AlphaFoldDB" id="A0A345XNE0"/>
<dbReference type="Proteomes" id="UP000254425">
    <property type="component" value="Chromosome"/>
</dbReference>
<dbReference type="KEGG" id="sarm:DVA86_11360"/>